<dbReference type="AlphaFoldDB" id="A0A9D1UGQ9"/>
<dbReference type="Proteomes" id="UP000824267">
    <property type="component" value="Unassembled WGS sequence"/>
</dbReference>
<sequence>MRKVLASIIILSAVNAFNFVQAQRIDESCEIIATSIKDGQYKEFTIDGAGYLSYLWTDNKGSETSLKIDLTQVTISKDVSMSGYKVWVNCIDGTNCITEKGIVGDDQNYYSEFPRTYLPAKSESDMNAIYYQMEYLLKLANGIR</sequence>
<dbReference type="EMBL" id="DXGG01000105">
    <property type="protein sequence ID" value="HIW87239.1"/>
    <property type="molecule type" value="Genomic_DNA"/>
</dbReference>
<feature type="signal peptide" evidence="1">
    <location>
        <begin position="1"/>
        <end position="22"/>
    </location>
</feature>
<evidence type="ECO:0000313" key="2">
    <source>
        <dbReference type="EMBL" id="HIW87239.1"/>
    </source>
</evidence>
<comment type="caution">
    <text evidence="2">The sequence shown here is derived from an EMBL/GenBank/DDBJ whole genome shotgun (WGS) entry which is preliminary data.</text>
</comment>
<protein>
    <submittedName>
        <fullName evidence="2">Uncharacterized protein</fullName>
    </submittedName>
</protein>
<reference evidence="2" key="2">
    <citation type="submission" date="2021-04" db="EMBL/GenBank/DDBJ databases">
        <authorList>
            <person name="Gilroy R."/>
        </authorList>
    </citation>
    <scope>NUCLEOTIDE SEQUENCE</scope>
    <source>
        <strain evidence="2">Gambia16-930</strain>
    </source>
</reference>
<accession>A0A9D1UGQ9</accession>
<evidence type="ECO:0000256" key="1">
    <source>
        <dbReference type="SAM" id="SignalP"/>
    </source>
</evidence>
<reference evidence="2" key="1">
    <citation type="journal article" date="2021" name="PeerJ">
        <title>Extensive microbial diversity within the chicken gut microbiome revealed by metagenomics and culture.</title>
        <authorList>
            <person name="Gilroy R."/>
            <person name="Ravi A."/>
            <person name="Getino M."/>
            <person name="Pursley I."/>
            <person name="Horton D.L."/>
            <person name="Alikhan N.F."/>
            <person name="Baker D."/>
            <person name="Gharbi K."/>
            <person name="Hall N."/>
            <person name="Watson M."/>
            <person name="Adriaenssens E.M."/>
            <person name="Foster-Nyarko E."/>
            <person name="Jarju S."/>
            <person name="Secka A."/>
            <person name="Antonio M."/>
            <person name="Oren A."/>
            <person name="Chaudhuri R.R."/>
            <person name="La Ragione R."/>
            <person name="Hildebrand F."/>
            <person name="Pallen M.J."/>
        </authorList>
    </citation>
    <scope>NUCLEOTIDE SEQUENCE</scope>
    <source>
        <strain evidence="2">Gambia16-930</strain>
    </source>
</reference>
<evidence type="ECO:0000313" key="3">
    <source>
        <dbReference type="Proteomes" id="UP000824267"/>
    </source>
</evidence>
<name>A0A9D1UGQ9_9BACT</name>
<keyword evidence="1" id="KW-0732">Signal</keyword>
<gene>
    <name evidence="2" type="ORF">IAC47_03070</name>
</gene>
<organism evidence="2 3">
    <name type="scientific">Candidatus Onthomorpha intestinigallinarum</name>
    <dbReference type="NCBI Taxonomy" id="2840880"/>
    <lineage>
        <taxon>Bacteria</taxon>
        <taxon>Pseudomonadati</taxon>
        <taxon>Bacteroidota</taxon>
        <taxon>Bacteroidia</taxon>
        <taxon>Bacteroidales</taxon>
        <taxon>Candidatus Onthomorpha</taxon>
    </lineage>
</organism>
<proteinExistence type="predicted"/>
<feature type="chain" id="PRO_5038658387" evidence="1">
    <location>
        <begin position="23"/>
        <end position="144"/>
    </location>
</feature>